<accession>A0A0V1AQP4</accession>
<reference evidence="1 2" key="1">
    <citation type="submission" date="2015-01" db="EMBL/GenBank/DDBJ databases">
        <title>Evolution of Trichinella species and genotypes.</title>
        <authorList>
            <person name="Korhonen P.K."/>
            <person name="Edoardo P."/>
            <person name="Giuseppe L.R."/>
            <person name="Gasser R.B."/>
        </authorList>
    </citation>
    <scope>NUCLEOTIDE SEQUENCE [LARGE SCALE GENOMIC DNA]</scope>
    <source>
        <strain evidence="1">ISS120</strain>
    </source>
</reference>
<keyword evidence="2" id="KW-1185">Reference proteome</keyword>
<comment type="caution">
    <text evidence="1">The sequence shown here is derived from an EMBL/GenBank/DDBJ whole genome shotgun (WGS) entry which is preliminary data.</text>
</comment>
<gene>
    <name evidence="1" type="ORF">T03_16000</name>
</gene>
<evidence type="ECO:0000313" key="1">
    <source>
        <dbReference type="EMBL" id="KRY26499.1"/>
    </source>
</evidence>
<protein>
    <submittedName>
        <fullName evidence="1">Uncharacterized protein</fullName>
    </submittedName>
</protein>
<name>A0A0V1AQP4_TRIBR</name>
<organism evidence="1 2">
    <name type="scientific">Trichinella britovi</name>
    <name type="common">Parasitic roundworm</name>
    <dbReference type="NCBI Taxonomy" id="45882"/>
    <lineage>
        <taxon>Eukaryota</taxon>
        <taxon>Metazoa</taxon>
        <taxon>Ecdysozoa</taxon>
        <taxon>Nematoda</taxon>
        <taxon>Enoplea</taxon>
        <taxon>Dorylaimia</taxon>
        <taxon>Trichinellida</taxon>
        <taxon>Trichinellidae</taxon>
        <taxon>Trichinella</taxon>
    </lineage>
</organism>
<sequence>MEQRKCENTDDTKRNKRREEIKYDFIFRKIEN</sequence>
<dbReference type="Proteomes" id="UP000054653">
    <property type="component" value="Unassembled WGS sequence"/>
</dbReference>
<evidence type="ECO:0000313" key="2">
    <source>
        <dbReference type="Proteomes" id="UP000054653"/>
    </source>
</evidence>
<dbReference type="EMBL" id="JYDI01001792">
    <property type="protein sequence ID" value="KRY26499.1"/>
    <property type="molecule type" value="Genomic_DNA"/>
</dbReference>
<dbReference type="AlphaFoldDB" id="A0A0V1AQP4"/>
<proteinExistence type="predicted"/>